<reference evidence="3" key="1">
    <citation type="submission" date="2025-08" db="UniProtKB">
        <authorList>
            <consortium name="RefSeq"/>
        </authorList>
    </citation>
    <scope>IDENTIFICATION</scope>
    <source>
        <tissue evidence="3">Whole organism</tissue>
    </source>
</reference>
<name>A0A6J1THA8_FRAOC</name>
<dbReference type="RefSeq" id="XP_026291125.1">
    <property type="nucleotide sequence ID" value="XM_026435340.2"/>
</dbReference>
<keyword evidence="2" id="KW-1185">Reference proteome</keyword>
<dbReference type="GO" id="GO:0005615">
    <property type="term" value="C:extracellular space"/>
    <property type="evidence" value="ECO:0007669"/>
    <property type="project" value="TreeGrafter"/>
</dbReference>
<feature type="chain" id="PRO_5026662368" evidence="1">
    <location>
        <begin position="22"/>
        <end position="263"/>
    </location>
</feature>
<dbReference type="OrthoDB" id="6370791at2759"/>
<evidence type="ECO:0000313" key="3">
    <source>
        <dbReference type="RefSeq" id="XP_026291125.1"/>
    </source>
</evidence>
<dbReference type="Gene3D" id="3.15.10.30">
    <property type="entry name" value="Haemolymph juvenile hormone binding protein"/>
    <property type="match status" value="1"/>
</dbReference>
<dbReference type="InterPro" id="IPR010562">
    <property type="entry name" value="Haemolymph_juvenile_hormone-bd"/>
</dbReference>
<protein>
    <submittedName>
        <fullName evidence="3">Uncharacterized protein LOC113215673</fullName>
    </submittedName>
</protein>
<evidence type="ECO:0000313" key="2">
    <source>
        <dbReference type="Proteomes" id="UP000504606"/>
    </source>
</evidence>
<organism evidence="2 3">
    <name type="scientific">Frankliniella occidentalis</name>
    <name type="common">Western flower thrips</name>
    <name type="synonym">Euthrips occidentalis</name>
    <dbReference type="NCBI Taxonomy" id="133901"/>
    <lineage>
        <taxon>Eukaryota</taxon>
        <taxon>Metazoa</taxon>
        <taxon>Ecdysozoa</taxon>
        <taxon>Arthropoda</taxon>
        <taxon>Hexapoda</taxon>
        <taxon>Insecta</taxon>
        <taxon>Pterygota</taxon>
        <taxon>Neoptera</taxon>
        <taxon>Paraneoptera</taxon>
        <taxon>Thysanoptera</taxon>
        <taxon>Terebrantia</taxon>
        <taxon>Thripoidea</taxon>
        <taxon>Thripidae</taxon>
        <taxon>Frankliniella</taxon>
    </lineage>
</organism>
<evidence type="ECO:0000256" key="1">
    <source>
        <dbReference type="SAM" id="SignalP"/>
    </source>
</evidence>
<dbReference type="InterPro" id="IPR038606">
    <property type="entry name" value="To_sf"/>
</dbReference>
<dbReference type="AlphaFoldDB" id="A0A6J1THA8"/>
<dbReference type="GeneID" id="113215673"/>
<dbReference type="PANTHER" id="PTHR11008:SF29">
    <property type="entry name" value="IP17226P"/>
    <property type="match status" value="1"/>
</dbReference>
<accession>A0A6J1THA8</accession>
<gene>
    <name evidence="3" type="primary">LOC113215673</name>
</gene>
<dbReference type="PANTHER" id="PTHR11008">
    <property type="entry name" value="PROTEIN TAKEOUT-LIKE PROTEIN"/>
    <property type="match status" value="1"/>
</dbReference>
<keyword evidence="1" id="KW-0732">Signal</keyword>
<proteinExistence type="predicted"/>
<feature type="signal peptide" evidence="1">
    <location>
        <begin position="1"/>
        <end position="21"/>
    </location>
</feature>
<dbReference type="Pfam" id="PF06585">
    <property type="entry name" value="JHBP"/>
    <property type="match status" value="1"/>
</dbReference>
<dbReference type="KEGG" id="foc:113215673"/>
<sequence length="263" mass="29100">MARLLVFVALLMAAGYALVAAAPGAPVSSPEQLSQVVGERLAQVSSRLTLLPSAAPGLAALREAALHSALDDLFKILMLIFDFVVKLMDPTPLGDYAWKFDGVTARGNLSLKGLQARHLRELTVQKYDIHLSTLCAEVSLLLPHLTLETKYDTDLNFNLEDGSNSDFRLFGNGQAKVDMWNIKMYTDLCMTVNPVTVRVANMKLSVEKDNVDVQNLFCDQAVSKSISQIATDVVPSMVQEFQQEITNFIMKYINKLIEEKLPH</sequence>
<dbReference type="Proteomes" id="UP000504606">
    <property type="component" value="Unplaced"/>
</dbReference>